<name>A0AAN6VVS1_9PEZI</name>
<evidence type="ECO:0000313" key="2">
    <source>
        <dbReference type="Proteomes" id="UP001302745"/>
    </source>
</evidence>
<proteinExistence type="predicted"/>
<dbReference type="SUPFAM" id="SSF48403">
    <property type="entry name" value="Ankyrin repeat"/>
    <property type="match status" value="1"/>
</dbReference>
<dbReference type="Proteomes" id="UP001302745">
    <property type="component" value="Unassembled WGS sequence"/>
</dbReference>
<evidence type="ECO:0000313" key="1">
    <source>
        <dbReference type="EMBL" id="KAK4157081.1"/>
    </source>
</evidence>
<organism evidence="1 2">
    <name type="scientific">Chaetomidium leptoderma</name>
    <dbReference type="NCBI Taxonomy" id="669021"/>
    <lineage>
        <taxon>Eukaryota</taxon>
        <taxon>Fungi</taxon>
        <taxon>Dikarya</taxon>
        <taxon>Ascomycota</taxon>
        <taxon>Pezizomycotina</taxon>
        <taxon>Sordariomycetes</taxon>
        <taxon>Sordariomycetidae</taxon>
        <taxon>Sordariales</taxon>
        <taxon>Chaetomiaceae</taxon>
        <taxon>Chaetomidium</taxon>
    </lineage>
</organism>
<comment type="caution">
    <text evidence="1">The sequence shown here is derived from an EMBL/GenBank/DDBJ whole genome shotgun (WGS) entry which is preliminary data.</text>
</comment>
<reference evidence="1" key="1">
    <citation type="journal article" date="2023" name="Mol. Phylogenet. Evol.">
        <title>Genome-scale phylogeny and comparative genomics of the fungal order Sordariales.</title>
        <authorList>
            <person name="Hensen N."/>
            <person name="Bonometti L."/>
            <person name="Westerberg I."/>
            <person name="Brannstrom I.O."/>
            <person name="Guillou S."/>
            <person name="Cros-Aarteil S."/>
            <person name="Calhoun S."/>
            <person name="Haridas S."/>
            <person name="Kuo A."/>
            <person name="Mondo S."/>
            <person name="Pangilinan J."/>
            <person name="Riley R."/>
            <person name="LaButti K."/>
            <person name="Andreopoulos B."/>
            <person name="Lipzen A."/>
            <person name="Chen C."/>
            <person name="Yan M."/>
            <person name="Daum C."/>
            <person name="Ng V."/>
            <person name="Clum A."/>
            <person name="Steindorff A."/>
            <person name="Ohm R.A."/>
            <person name="Martin F."/>
            <person name="Silar P."/>
            <person name="Natvig D.O."/>
            <person name="Lalanne C."/>
            <person name="Gautier V."/>
            <person name="Ament-Velasquez S.L."/>
            <person name="Kruys A."/>
            <person name="Hutchinson M.I."/>
            <person name="Powell A.J."/>
            <person name="Barry K."/>
            <person name="Miller A.N."/>
            <person name="Grigoriev I.V."/>
            <person name="Debuchy R."/>
            <person name="Gladieux P."/>
            <person name="Hiltunen Thoren M."/>
            <person name="Johannesson H."/>
        </authorList>
    </citation>
    <scope>NUCLEOTIDE SEQUENCE</scope>
    <source>
        <strain evidence="1">CBS 538.74</strain>
    </source>
</reference>
<keyword evidence="2" id="KW-1185">Reference proteome</keyword>
<dbReference type="Gene3D" id="1.25.40.20">
    <property type="entry name" value="Ankyrin repeat-containing domain"/>
    <property type="match status" value="1"/>
</dbReference>
<reference evidence="1" key="2">
    <citation type="submission" date="2023-05" db="EMBL/GenBank/DDBJ databases">
        <authorList>
            <consortium name="Lawrence Berkeley National Laboratory"/>
            <person name="Steindorff A."/>
            <person name="Hensen N."/>
            <person name="Bonometti L."/>
            <person name="Westerberg I."/>
            <person name="Brannstrom I.O."/>
            <person name="Guillou S."/>
            <person name="Cros-Aarteil S."/>
            <person name="Calhoun S."/>
            <person name="Haridas S."/>
            <person name="Kuo A."/>
            <person name="Mondo S."/>
            <person name="Pangilinan J."/>
            <person name="Riley R."/>
            <person name="Labutti K."/>
            <person name="Andreopoulos B."/>
            <person name="Lipzen A."/>
            <person name="Chen C."/>
            <person name="Yanf M."/>
            <person name="Daum C."/>
            <person name="Ng V."/>
            <person name="Clum A."/>
            <person name="Ohm R."/>
            <person name="Martin F."/>
            <person name="Silar P."/>
            <person name="Natvig D."/>
            <person name="Lalanne C."/>
            <person name="Gautier V."/>
            <person name="Ament-Velasquez S.L."/>
            <person name="Kruys A."/>
            <person name="Hutchinson M.I."/>
            <person name="Powell A.J."/>
            <person name="Barry K."/>
            <person name="Miller A.N."/>
            <person name="Grigoriev I.V."/>
            <person name="Debuchy R."/>
            <person name="Gladieux P."/>
            <person name="Thoren M.H."/>
            <person name="Johannesson H."/>
        </authorList>
    </citation>
    <scope>NUCLEOTIDE SEQUENCE</scope>
    <source>
        <strain evidence="1">CBS 538.74</strain>
    </source>
</reference>
<protein>
    <recommendedName>
        <fullName evidence="3">F-box domain-containing protein</fullName>
    </recommendedName>
</protein>
<dbReference type="InterPro" id="IPR036770">
    <property type="entry name" value="Ankyrin_rpt-contain_sf"/>
</dbReference>
<accession>A0AAN6VVS1</accession>
<evidence type="ECO:0008006" key="3">
    <source>
        <dbReference type="Google" id="ProtNLM"/>
    </source>
</evidence>
<dbReference type="EMBL" id="MU856856">
    <property type="protein sequence ID" value="KAK4157081.1"/>
    <property type="molecule type" value="Genomic_DNA"/>
</dbReference>
<gene>
    <name evidence="1" type="ORF">C8A00DRAFT_30066</name>
</gene>
<sequence>MSPPNALLAQIPVQLLLNIAEHNHTSRVRDLNALAQTCRSFYGTLHPMLYFLNVQYEGASAALWAARHGRIDQLEILRGLGADLENVRDNSEDGWSFAVMSTAAAHGQDATLAWFLARTPPYVMARHQLMLNRALLQAVDFGRVSTCDILVGHGASYHYDMAQVRRALVEGRVDVAKALAVCTPPERMAGLLQELKAVKASMEEEEDAGSGEEVVEEVVVEEVVVEEVVVEEQ</sequence>
<dbReference type="AlphaFoldDB" id="A0AAN6VVS1"/>